<keyword evidence="4" id="KW-0175">Coiled coil</keyword>
<dbReference type="GO" id="GO:0046983">
    <property type="term" value="F:protein dimerization activity"/>
    <property type="evidence" value="ECO:0007669"/>
    <property type="project" value="InterPro"/>
</dbReference>
<dbReference type="Gene3D" id="1.20.5.1930">
    <property type="match status" value="1"/>
</dbReference>
<dbReference type="GO" id="GO:0016020">
    <property type="term" value="C:membrane"/>
    <property type="evidence" value="ECO:0007669"/>
    <property type="project" value="InterPro"/>
</dbReference>
<dbReference type="PANTHER" id="PTHR24421:SF57">
    <property type="entry name" value="HISTIDINE KINASE DIMERISATION AND PHOSPHOACCEPTOR REGION"/>
    <property type="match status" value="1"/>
</dbReference>
<dbReference type="KEGG" id="tpar:AV541_04860"/>
<sequence>MTEHSLYRLVRLAQRLFPPAIALVVLAFELALSPFDHTSALFWLRLGFYGLVGPLVTYAVLEWIAQEVLEKARAERALEEANRRLLASERVFREALASENLEEAVLRIARGLEETLGYPVALEAEGVRSGEGCGGGRRVALPGLKGYLEACGDGTDQVFLEVLAHEVAGALQAVVARSRDLLTLFEVDQALKAEANLDRLLEGLLDRIRAWAGAEGGGVLLLDEEGFLLARVVQGLALPSHPFLPEGAWKAALQGPVFVEKGVLALPLKAREPVGVLVLKGEDLSRRIPFLSFLASQVALAVRNAQAYLKAEELAINEERTRIAREIHDGLAQSLAFMALKLDLVERLLEKDKEAALGALAEVRETLRAQIREVRRSIFALRPIDLERYGFLESLRRYAQAFAEQAGFRVQLSLPQSVGLSQASELVLFRVLQEALTNAAKHARPTRVEVVLEPLGERGARLVVRDNGQGFAVPKAQGLGGFGLTQMRERVEARGGRFWVVSVPGRGTEVGAEVPY</sequence>
<dbReference type="SMART" id="SM00387">
    <property type="entry name" value="HATPase_c"/>
    <property type="match status" value="1"/>
</dbReference>
<dbReference type="PROSITE" id="PS50109">
    <property type="entry name" value="HIS_KIN"/>
    <property type="match status" value="1"/>
</dbReference>
<dbReference type="SUPFAM" id="SSF55874">
    <property type="entry name" value="ATPase domain of HSP90 chaperone/DNA topoisomerase II/histidine kinase"/>
    <property type="match status" value="1"/>
</dbReference>
<evidence type="ECO:0000313" key="7">
    <source>
        <dbReference type="EMBL" id="AMA75507.1"/>
    </source>
</evidence>
<dbReference type="EMBL" id="CP014141">
    <property type="protein sequence ID" value="AMA75507.1"/>
    <property type="molecule type" value="Genomic_DNA"/>
</dbReference>
<dbReference type="CDD" id="cd16917">
    <property type="entry name" value="HATPase_UhpB-NarQ-NarX-like"/>
    <property type="match status" value="1"/>
</dbReference>
<dbReference type="InterPro" id="IPR005467">
    <property type="entry name" value="His_kinase_dom"/>
</dbReference>
<dbReference type="InterPro" id="IPR036890">
    <property type="entry name" value="HATPase_C_sf"/>
</dbReference>
<keyword evidence="2 7" id="KW-0418">Kinase</keyword>
<dbReference type="Gene3D" id="3.30.565.10">
    <property type="entry name" value="Histidine kinase-like ATPase, C-terminal domain"/>
    <property type="match status" value="1"/>
</dbReference>
<dbReference type="GO" id="GO:0000155">
    <property type="term" value="F:phosphorelay sensor kinase activity"/>
    <property type="evidence" value="ECO:0007669"/>
    <property type="project" value="InterPro"/>
</dbReference>
<dbReference type="RefSeq" id="WP_060384368.1">
    <property type="nucleotide sequence ID" value="NZ_CP014141.1"/>
</dbReference>
<dbReference type="InterPro" id="IPR003594">
    <property type="entry name" value="HATPase_dom"/>
</dbReference>
<keyword evidence="3" id="KW-0902">Two-component regulatory system</keyword>
<evidence type="ECO:0000256" key="1">
    <source>
        <dbReference type="ARBA" id="ARBA00022679"/>
    </source>
</evidence>
<dbReference type="InterPro" id="IPR011712">
    <property type="entry name" value="Sig_transdc_His_kin_sub3_dim/P"/>
</dbReference>
<dbReference type="InterPro" id="IPR050482">
    <property type="entry name" value="Sensor_HK_TwoCompSys"/>
</dbReference>
<dbReference type="InterPro" id="IPR029016">
    <property type="entry name" value="GAF-like_dom_sf"/>
</dbReference>
<organism evidence="7 8">
    <name type="scientific">Thermus parvatiensis</name>
    <dbReference type="NCBI Taxonomy" id="456163"/>
    <lineage>
        <taxon>Bacteria</taxon>
        <taxon>Thermotogati</taxon>
        <taxon>Deinococcota</taxon>
        <taxon>Deinococci</taxon>
        <taxon>Thermales</taxon>
        <taxon>Thermaceae</taxon>
        <taxon>Thermus</taxon>
    </lineage>
</organism>
<feature type="domain" description="Histidine kinase" evidence="6">
    <location>
        <begin position="322"/>
        <end position="516"/>
    </location>
</feature>
<evidence type="ECO:0000256" key="5">
    <source>
        <dbReference type="SAM" id="Phobius"/>
    </source>
</evidence>
<keyword evidence="1" id="KW-0808">Transferase</keyword>
<accession>A0A0X8D7G5</accession>
<evidence type="ECO:0000256" key="2">
    <source>
        <dbReference type="ARBA" id="ARBA00022777"/>
    </source>
</evidence>
<keyword evidence="5" id="KW-1133">Transmembrane helix</keyword>
<keyword evidence="5" id="KW-0472">Membrane</keyword>
<dbReference type="Proteomes" id="UP000061630">
    <property type="component" value="Chromosome"/>
</dbReference>
<evidence type="ECO:0000256" key="3">
    <source>
        <dbReference type="ARBA" id="ARBA00023012"/>
    </source>
</evidence>
<reference evidence="7 8" key="1">
    <citation type="submission" date="2016-01" db="EMBL/GenBank/DDBJ databases">
        <title>Genome sequence of Thermus parvatiensis, a thermophile isolated from a hot water spring.</title>
        <authorList>
            <person name="Tripathi C."/>
            <person name="Lal R."/>
        </authorList>
    </citation>
    <scope>NUCLEOTIDE SEQUENCE [LARGE SCALE GENOMIC DNA]</scope>
    <source>
        <strain evidence="7 8">RL</strain>
    </source>
</reference>
<dbReference type="Pfam" id="PF07730">
    <property type="entry name" value="HisKA_3"/>
    <property type="match status" value="1"/>
</dbReference>
<evidence type="ECO:0000256" key="4">
    <source>
        <dbReference type="SAM" id="Coils"/>
    </source>
</evidence>
<dbReference type="AlphaFoldDB" id="A0A0X8D7G5"/>
<evidence type="ECO:0000259" key="6">
    <source>
        <dbReference type="PROSITE" id="PS50109"/>
    </source>
</evidence>
<protein>
    <submittedName>
        <fullName evidence="7">Histidine kinase</fullName>
    </submittedName>
</protein>
<proteinExistence type="predicted"/>
<dbReference type="PANTHER" id="PTHR24421">
    <property type="entry name" value="NITRATE/NITRITE SENSOR PROTEIN NARX-RELATED"/>
    <property type="match status" value="1"/>
</dbReference>
<feature type="coiled-coil region" evidence="4">
    <location>
        <begin position="64"/>
        <end position="91"/>
    </location>
</feature>
<dbReference type="Pfam" id="PF02518">
    <property type="entry name" value="HATPase_c"/>
    <property type="match status" value="1"/>
</dbReference>
<name>A0A0X8D7G5_9DEIN</name>
<evidence type="ECO:0000313" key="8">
    <source>
        <dbReference type="Proteomes" id="UP000061630"/>
    </source>
</evidence>
<feature type="transmembrane region" description="Helical" evidence="5">
    <location>
        <begin position="16"/>
        <end position="35"/>
    </location>
</feature>
<dbReference type="Gene3D" id="3.30.450.40">
    <property type="match status" value="1"/>
</dbReference>
<dbReference type="SUPFAM" id="SSF55781">
    <property type="entry name" value="GAF domain-like"/>
    <property type="match status" value="1"/>
</dbReference>
<feature type="transmembrane region" description="Helical" evidence="5">
    <location>
        <begin position="41"/>
        <end position="61"/>
    </location>
</feature>
<gene>
    <name evidence="7" type="ORF">AV541_04860</name>
</gene>
<keyword evidence="5" id="KW-0812">Transmembrane</keyword>